<evidence type="ECO:0000313" key="2">
    <source>
        <dbReference type="Proteomes" id="UP000467006"/>
    </source>
</evidence>
<keyword evidence="2" id="KW-1185">Reference proteome</keyword>
<sequence>MCGAAAPFGWMGGVHDCDATTRSEQPLLVSLPDPEMAHGFPCGNAVRTRVVMESWVEGDELAHLTRYMERVRDDDDATEMRVVVRGDGSLQFFAPDCIYSAPVGAAE</sequence>
<name>A0A7I7K3J6_9MYCO</name>
<gene>
    <name evidence="1" type="ORF">MDUV_35070</name>
</gene>
<dbReference type="EMBL" id="AP022563">
    <property type="protein sequence ID" value="BBX18647.1"/>
    <property type="molecule type" value="Genomic_DNA"/>
</dbReference>
<evidence type="ECO:0000313" key="1">
    <source>
        <dbReference type="EMBL" id="BBX18647.1"/>
    </source>
</evidence>
<proteinExistence type="predicted"/>
<accession>A0A7I7K3J6</accession>
<reference evidence="1 2" key="1">
    <citation type="journal article" date="2019" name="Emerg. Microbes Infect.">
        <title>Comprehensive subspecies identification of 175 nontuberculous mycobacteria species based on 7547 genomic profiles.</title>
        <authorList>
            <person name="Matsumoto Y."/>
            <person name="Kinjo T."/>
            <person name="Motooka D."/>
            <person name="Nabeya D."/>
            <person name="Jung N."/>
            <person name="Uechi K."/>
            <person name="Horii T."/>
            <person name="Iida T."/>
            <person name="Fujita J."/>
            <person name="Nakamura S."/>
        </authorList>
    </citation>
    <scope>NUCLEOTIDE SEQUENCE [LARGE SCALE GENOMIC DNA]</scope>
    <source>
        <strain evidence="1 2">JCM 6396</strain>
    </source>
</reference>
<organism evidence="1 2">
    <name type="scientific">Mycolicibacterium duvalii</name>
    <dbReference type="NCBI Taxonomy" id="39688"/>
    <lineage>
        <taxon>Bacteria</taxon>
        <taxon>Bacillati</taxon>
        <taxon>Actinomycetota</taxon>
        <taxon>Actinomycetes</taxon>
        <taxon>Mycobacteriales</taxon>
        <taxon>Mycobacteriaceae</taxon>
        <taxon>Mycolicibacterium</taxon>
    </lineage>
</organism>
<dbReference type="KEGG" id="mdu:MDUV_35070"/>
<dbReference type="AlphaFoldDB" id="A0A7I7K3J6"/>
<dbReference type="Proteomes" id="UP000467006">
    <property type="component" value="Chromosome"/>
</dbReference>
<protein>
    <submittedName>
        <fullName evidence="1">Uncharacterized protein</fullName>
    </submittedName>
</protein>